<accession>U1PCV0</accession>
<evidence type="ECO:0000313" key="2">
    <source>
        <dbReference type="EMBL" id="ERG91392.1"/>
    </source>
</evidence>
<proteinExistence type="predicted"/>
<gene>
    <name evidence="2" type="ORF">J07HQW1_01426</name>
</gene>
<protein>
    <submittedName>
        <fullName evidence="2">Uncharacterized protein</fullName>
    </submittedName>
</protein>
<evidence type="ECO:0000256" key="1">
    <source>
        <dbReference type="SAM" id="Phobius"/>
    </source>
</evidence>
<dbReference type="Proteomes" id="UP000030649">
    <property type="component" value="Unassembled WGS sequence"/>
</dbReference>
<evidence type="ECO:0000313" key="3">
    <source>
        <dbReference type="Proteomes" id="UP000030649"/>
    </source>
</evidence>
<keyword evidence="1" id="KW-0472">Membrane</keyword>
<dbReference type="AlphaFoldDB" id="U1PCV0"/>
<organism evidence="2 3">
    <name type="scientific">Haloquadratum walsbyi J07HQW1</name>
    <dbReference type="NCBI Taxonomy" id="1238424"/>
    <lineage>
        <taxon>Archaea</taxon>
        <taxon>Methanobacteriati</taxon>
        <taxon>Methanobacteriota</taxon>
        <taxon>Stenosarchaea group</taxon>
        <taxon>Halobacteria</taxon>
        <taxon>Halobacteriales</taxon>
        <taxon>Haloferacaceae</taxon>
        <taxon>Haloquadratum</taxon>
    </lineage>
</organism>
<dbReference type="STRING" id="1238424.J07HQW1_01426"/>
<sequence>MVNQFAFVLFWLPIVFAVLVGASYLGTKLALRSYFENENPPSAFIGIDDKSGKQ</sequence>
<keyword evidence="1" id="KW-1133">Transmembrane helix</keyword>
<dbReference type="EMBL" id="KE356560">
    <property type="protein sequence ID" value="ERG91392.1"/>
    <property type="molecule type" value="Genomic_DNA"/>
</dbReference>
<keyword evidence="1" id="KW-0812">Transmembrane</keyword>
<name>U1PCV0_9EURY</name>
<dbReference type="HOGENOM" id="CLU_3094062_0_0_2"/>
<reference evidence="2 3" key="1">
    <citation type="journal article" date="2013" name="PLoS ONE">
        <title>Assembly-driven community genomics of a hypersaline microbial ecosystem.</title>
        <authorList>
            <person name="Podell S."/>
            <person name="Ugalde J.A."/>
            <person name="Narasingarao P."/>
            <person name="Banfield J.F."/>
            <person name="Heidelberg K.B."/>
            <person name="Allen E.E."/>
        </authorList>
    </citation>
    <scope>NUCLEOTIDE SEQUENCE [LARGE SCALE GENOMIC DNA]</scope>
    <source>
        <strain evidence="3">J07HQW1</strain>
    </source>
</reference>
<feature type="transmembrane region" description="Helical" evidence="1">
    <location>
        <begin position="6"/>
        <end position="25"/>
    </location>
</feature>